<gene>
    <name evidence="2" type="ORF">AB0D65_29805</name>
</gene>
<proteinExistence type="predicted"/>
<name>A0ABV3ED58_9ACTN</name>
<dbReference type="Proteomes" id="UP001551582">
    <property type="component" value="Unassembled WGS sequence"/>
</dbReference>
<sequence length="145" mass="15443">MKRFPRRPRPASVFAAGLAVLILGTLGTIGASDATMDDFRPESDRPATVTKTDRDADIVTAYNAGWIAGVRDLGNGTTPTIPEITGDADHPGTVAWVDGWTDGQADALGDDNRDGHVDEDESGWDCHRMGNRVCGPQGDARHASR</sequence>
<organism evidence="2 3">
    <name type="scientific">Streptomyces griseoloalbus</name>
    <dbReference type="NCBI Taxonomy" id="67303"/>
    <lineage>
        <taxon>Bacteria</taxon>
        <taxon>Bacillati</taxon>
        <taxon>Actinomycetota</taxon>
        <taxon>Actinomycetes</taxon>
        <taxon>Kitasatosporales</taxon>
        <taxon>Streptomycetaceae</taxon>
        <taxon>Streptomyces</taxon>
    </lineage>
</organism>
<evidence type="ECO:0000313" key="2">
    <source>
        <dbReference type="EMBL" id="MEU9355081.1"/>
    </source>
</evidence>
<accession>A0ABV3ED58</accession>
<dbReference type="RefSeq" id="WP_359987483.1">
    <property type="nucleotide sequence ID" value="NZ_JBEZLS010000026.1"/>
</dbReference>
<keyword evidence="3" id="KW-1185">Reference proteome</keyword>
<evidence type="ECO:0000313" key="3">
    <source>
        <dbReference type="Proteomes" id="UP001551582"/>
    </source>
</evidence>
<evidence type="ECO:0000256" key="1">
    <source>
        <dbReference type="SAM" id="MobiDB-lite"/>
    </source>
</evidence>
<comment type="caution">
    <text evidence="2">The sequence shown here is derived from an EMBL/GenBank/DDBJ whole genome shotgun (WGS) entry which is preliminary data.</text>
</comment>
<reference evidence="2 3" key="1">
    <citation type="submission" date="2024-06" db="EMBL/GenBank/DDBJ databases">
        <title>The Natural Products Discovery Center: Release of the First 8490 Sequenced Strains for Exploring Actinobacteria Biosynthetic Diversity.</title>
        <authorList>
            <person name="Kalkreuter E."/>
            <person name="Kautsar S.A."/>
            <person name="Yang D."/>
            <person name="Bader C.D."/>
            <person name="Teijaro C.N."/>
            <person name="Fluegel L."/>
            <person name="Davis C.M."/>
            <person name="Simpson J.R."/>
            <person name="Lauterbach L."/>
            <person name="Steele A.D."/>
            <person name="Gui C."/>
            <person name="Meng S."/>
            <person name="Li G."/>
            <person name="Viehrig K."/>
            <person name="Ye F."/>
            <person name="Su P."/>
            <person name="Kiefer A.F."/>
            <person name="Nichols A."/>
            <person name="Cepeda A.J."/>
            <person name="Yan W."/>
            <person name="Fan B."/>
            <person name="Jiang Y."/>
            <person name="Adhikari A."/>
            <person name="Zheng C.-J."/>
            <person name="Schuster L."/>
            <person name="Cowan T.M."/>
            <person name="Smanski M.J."/>
            <person name="Chevrette M.G."/>
            <person name="De Carvalho L.P.S."/>
            <person name="Shen B."/>
        </authorList>
    </citation>
    <scope>NUCLEOTIDE SEQUENCE [LARGE SCALE GENOMIC DNA]</scope>
    <source>
        <strain evidence="2 3">NPDC048274</strain>
    </source>
</reference>
<feature type="region of interest" description="Disordered" evidence="1">
    <location>
        <begin position="102"/>
        <end position="122"/>
    </location>
</feature>
<dbReference type="EMBL" id="JBEZLS010000026">
    <property type="protein sequence ID" value="MEU9355081.1"/>
    <property type="molecule type" value="Genomic_DNA"/>
</dbReference>
<protein>
    <submittedName>
        <fullName evidence="2">Uncharacterized protein</fullName>
    </submittedName>
</protein>